<evidence type="ECO:0000259" key="2">
    <source>
        <dbReference type="Pfam" id="PF04775"/>
    </source>
</evidence>
<keyword evidence="4" id="KW-1185">Reference proteome</keyword>
<dbReference type="Gene3D" id="3.40.50.1820">
    <property type="entry name" value="alpha/beta hydrolase"/>
    <property type="match status" value="1"/>
</dbReference>
<organism evidence="3 4">
    <name type="scientific">Leifsonia virtsii</name>
    <dbReference type="NCBI Taxonomy" id="3035915"/>
    <lineage>
        <taxon>Bacteria</taxon>
        <taxon>Bacillati</taxon>
        <taxon>Actinomycetota</taxon>
        <taxon>Actinomycetes</taxon>
        <taxon>Micrococcales</taxon>
        <taxon>Microbacteriaceae</taxon>
        <taxon>Leifsonia</taxon>
    </lineage>
</organism>
<keyword evidence="1" id="KW-0732">Signal</keyword>
<evidence type="ECO:0000256" key="1">
    <source>
        <dbReference type="SAM" id="SignalP"/>
    </source>
</evidence>
<evidence type="ECO:0000313" key="3">
    <source>
        <dbReference type="EMBL" id="MDN4599497.1"/>
    </source>
</evidence>
<dbReference type="EMBL" id="JAROCB010000007">
    <property type="protein sequence ID" value="MDN4599497.1"/>
    <property type="molecule type" value="Genomic_DNA"/>
</dbReference>
<dbReference type="InterPro" id="IPR006862">
    <property type="entry name" value="Thio_Ohase/aa_AcTrfase"/>
</dbReference>
<feature type="domain" description="Acyl-CoA thioester hydrolase/bile acid-CoA amino acid N-acetyltransferase" evidence="2">
    <location>
        <begin position="68"/>
        <end position="169"/>
    </location>
</feature>
<dbReference type="RefSeq" id="WP_301220838.1">
    <property type="nucleotide sequence ID" value="NZ_JAROCB010000007.1"/>
</dbReference>
<gene>
    <name evidence="3" type="ORF">P5G59_20280</name>
</gene>
<dbReference type="InterPro" id="IPR029058">
    <property type="entry name" value="AB_hydrolase_fold"/>
</dbReference>
<dbReference type="Gene3D" id="2.60.40.2240">
    <property type="entry name" value="Acyl-CoA thioester hydrolase/BAAT N-terminal domain"/>
    <property type="match status" value="1"/>
</dbReference>
<sequence length="450" mass="46759">MRRRRGGDGGRRSPRRPLLARLVRLAAVVAAGALAVCALAACGPSDAGAAGPRFVTPPLVRYSAVLWPVPLQLVGAEPGARLRVTARLATDRGTWTSGATYTVPASGVLDLARARPQLAPFADADSAGLFWSLRGPKLGVEAAARQWMRDSTAVTLTASGDGRVVASRRFDLVGLAAGISVRTLYTRDLRAAIDPRLPRQTHEDVPLGTYYSAASLERPQTPAVLMFDDPSEGASSEFTAPLIAQLGASVLSVPVAASADGVHSTGIISASTVSAVFDWLQRRPDIQHDKVFVYGTGVAEQLAVWAATRFPSQVYGLFVASGTPALLCLPAAQVAPAFEDADGLRCLSRSGTVVPDAVPSVDGIEGPVVIACGESDEVLQNACDWQRALAATRGPRAGDATIYADGSSHAVSVPPGLPIGLPAAGGQPTERARVAFWNAVGRAVLRAVLG</sequence>
<feature type="signal peptide" evidence="1">
    <location>
        <begin position="1"/>
        <end position="40"/>
    </location>
</feature>
<reference evidence="3" key="1">
    <citation type="submission" date="2023-03" db="EMBL/GenBank/DDBJ databases">
        <title>MT1 and MT2 Draft Genomes of Novel Species.</title>
        <authorList>
            <person name="Venkateswaran K."/>
        </authorList>
    </citation>
    <scope>NUCLEOTIDE SEQUENCE</scope>
    <source>
        <strain evidence="3">F6_8S_P_1A</strain>
    </source>
</reference>
<evidence type="ECO:0000313" key="4">
    <source>
        <dbReference type="Proteomes" id="UP001174210"/>
    </source>
</evidence>
<protein>
    <submittedName>
        <fullName evidence="3">Acyl-CoA thioesterase/BAAT N-terminal domain-containing protein</fullName>
    </submittedName>
</protein>
<accession>A0ABT8J3E2</accession>
<proteinExistence type="predicted"/>
<dbReference type="Proteomes" id="UP001174210">
    <property type="component" value="Unassembled WGS sequence"/>
</dbReference>
<dbReference type="Pfam" id="PF04775">
    <property type="entry name" value="Bile_Hydr_Trans"/>
    <property type="match status" value="1"/>
</dbReference>
<dbReference type="InterPro" id="IPR042490">
    <property type="entry name" value="Thio_Ohase/BAAT_N"/>
</dbReference>
<feature type="chain" id="PRO_5045802544" evidence="1">
    <location>
        <begin position="41"/>
        <end position="450"/>
    </location>
</feature>
<name>A0ABT8J3E2_9MICO</name>
<dbReference type="SUPFAM" id="SSF53474">
    <property type="entry name" value="alpha/beta-Hydrolases"/>
    <property type="match status" value="1"/>
</dbReference>
<comment type="caution">
    <text evidence="3">The sequence shown here is derived from an EMBL/GenBank/DDBJ whole genome shotgun (WGS) entry which is preliminary data.</text>
</comment>